<dbReference type="Gene3D" id="3.40.190.10">
    <property type="entry name" value="Periplasmic binding protein-like II"/>
    <property type="match status" value="1"/>
</dbReference>
<protein>
    <submittedName>
        <fullName evidence="3">Peptide-binding protein</fullName>
    </submittedName>
</protein>
<dbReference type="GO" id="GO:0015833">
    <property type="term" value="P:peptide transport"/>
    <property type="evidence" value="ECO:0007669"/>
    <property type="project" value="TreeGrafter"/>
</dbReference>
<dbReference type="CDD" id="cd08520">
    <property type="entry name" value="PBP2_NikA_DppA_OppA_like_21"/>
    <property type="match status" value="1"/>
</dbReference>
<dbReference type="PANTHER" id="PTHR30290">
    <property type="entry name" value="PERIPLASMIC BINDING COMPONENT OF ABC TRANSPORTER"/>
    <property type="match status" value="1"/>
</dbReference>
<dbReference type="Pfam" id="PF00496">
    <property type="entry name" value="SBP_bac_5"/>
    <property type="match status" value="1"/>
</dbReference>
<dbReference type="GO" id="GO:1904680">
    <property type="term" value="F:peptide transmembrane transporter activity"/>
    <property type="evidence" value="ECO:0007669"/>
    <property type="project" value="TreeGrafter"/>
</dbReference>
<evidence type="ECO:0000256" key="1">
    <source>
        <dbReference type="ARBA" id="ARBA00022729"/>
    </source>
</evidence>
<comment type="caution">
    <text evidence="3">The sequence shown here is derived from an EMBL/GenBank/DDBJ whole genome shotgun (WGS) entry which is preliminary data.</text>
</comment>
<dbReference type="GO" id="GO:0043190">
    <property type="term" value="C:ATP-binding cassette (ABC) transporter complex"/>
    <property type="evidence" value="ECO:0007669"/>
    <property type="project" value="InterPro"/>
</dbReference>
<dbReference type="SUPFAM" id="SSF53850">
    <property type="entry name" value="Periplasmic binding protein-like II"/>
    <property type="match status" value="1"/>
</dbReference>
<reference evidence="3" key="1">
    <citation type="journal article" date="2020" name="mSystems">
        <title>Genome- and Community-Level Interaction Insights into Carbon Utilization and Element Cycling Functions of Hydrothermarchaeota in Hydrothermal Sediment.</title>
        <authorList>
            <person name="Zhou Z."/>
            <person name="Liu Y."/>
            <person name="Xu W."/>
            <person name="Pan J."/>
            <person name="Luo Z.H."/>
            <person name="Li M."/>
        </authorList>
    </citation>
    <scope>NUCLEOTIDE SEQUENCE [LARGE SCALE GENOMIC DNA]</scope>
    <source>
        <strain evidence="3">SpSt-1224</strain>
    </source>
</reference>
<name>A0A7C2XGN5_9BACT</name>
<dbReference type="PANTHER" id="PTHR30290:SF64">
    <property type="entry name" value="ABC TRANSPORTER PERIPLASMIC BINDING PROTEIN"/>
    <property type="match status" value="1"/>
</dbReference>
<feature type="domain" description="Solute-binding protein family 5" evidence="2">
    <location>
        <begin position="72"/>
        <end position="433"/>
    </location>
</feature>
<dbReference type="Proteomes" id="UP000885986">
    <property type="component" value="Unassembled WGS sequence"/>
</dbReference>
<evidence type="ECO:0000313" key="3">
    <source>
        <dbReference type="EMBL" id="HET97690.1"/>
    </source>
</evidence>
<dbReference type="GO" id="GO:0030288">
    <property type="term" value="C:outer membrane-bounded periplasmic space"/>
    <property type="evidence" value="ECO:0007669"/>
    <property type="project" value="UniProtKB-ARBA"/>
</dbReference>
<dbReference type="InterPro" id="IPR030678">
    <property type="entry name" value="Peptide/Ni-bd"/>
</dbReference>
<proteinExistence type="predicted"/>
<organism evidence="3">
    <name type="scientific">Desulfurivibrio alkaliphilus</name>
    <dbReference type="NCBI Taxonomy" id="427923"/>
    <lineage>
        <taxon>Bacteria</taxon>
        <taxon>Pseudomonadati</taxon>
        <taxon>Thermodesulfobacteriota</taxon>
        <taxon>Desulfobulbia</taxon>
        <taxon>Desulfobulbales</taxon>
        <taxon>Desulfobulbaceae</taxon>
        <taxon>Desulfurivibrio</taxon>
    </lineage>
</organism>
<dbReference type="AlphaFoldDB" id="A0A7C2XGN5"/>
<dbReference type="PIRSF" id="PIRSF002741">
    <property type="entry name" value="MppA"/>
    <property type="match status" value="1"/>
</dbReference>
<keyword evidence="1" id="KW-0732">Signal</keyword>
<dbReference type="Gene3D" id="3.10.105.10">
    <property type="entry name" value="Dipeptide-binding Protein, Domain 3"/>
    <property type="match status" value="1"/>
</dbReference>
<gene>
    <name evidence="3" type="ORF">ENN98_03155</name>
</gene>
<dbReference type="InterPro" id="IPR000914">
    <property type="entry name" value="SBP_5_dom"/>
</dbReference>
<dbReference type="EMBL" id="DSDS01000071">
    <property type="protein sequence ID" value="HET97690.1"/>
    <property type="molecule type" value="Genomic_DNA"/>
</dbReference>
<sequence>MIHTALRLAAILLLLVLFPAGPARSQLAEIRIADSRGDWGPPSPYLHYPRGPGYIRMSWIFDTLIWKDREGFIPALADSWEFNPQELSYTFNLNPEAQWHDGRPLTAADVAFTIELFQRHPYYWVNVDHIDHSEVTGPHQVVIRLQRPYAPFLADVAGTMPILPEHIWREVADPTAFRAPEAFIGSGPYRLADYNPTQGSYLYLAFADYHRGAPKAQRLIYLRSGQPMVSLGNRQADLAQISPEMVAPLRNQGLKVIQDEGGWNKKLMINHRRAPFDDRRFRQALAHAIDRREIIAKSQRGHGRPASYGLLSKDHPWYNPELPEYPPDPELTRALLTELGFSPGRDGFFQHNGRPLQVELLVSNITASGQSAPDRDGEVIKMQLERAGIKVALINLEQATTDQRVRSWNFDLALSGHGGISGDARILNEMISSQHGAGSVNSARFDQNQELNRLLEEQLLAMDPEERRRIVGRIQELHAMELPAIPLYYPDSYSAYHPARGIEWFYTRGGIGKGIPIAQNKVSLLNCNHPAP</sequence>
<dbReference type="InterPro" id="IPR039424">
    <property type="entry name" value="SBP_5"/>
</dbReference>
<accession>A0A7C2XGN5</accession>
<evidence type="ECO:0000259" key="2">
    <source>
        <dbReference type="Pfam" id="PF00496"/>
    </source>
</evidence>